<evidence type="ECO:0000313" key="3">
    <source>
        <dbReference type="Proteomes" id="UP000286931"/>
    </source>
</evidence>
<dbReference type="GO" id="GO:0042602">
    <property type="term" value="F:riboflavin reductase (NADPH) activity"/>
    <property type="evidence" value="ECO:0007669"/>
    <property type="project" value="TreeGrafter"/>
</dbReference>
<dbReference type="AlphaFoldDB" id="A0A401YDC2"/>
<dbReference type="RefSeq" id="WP_126634942.1">
    <property type="nucleotide sequence ID" value="NZ_BIFH01000013.1"/>
</dbReference>
<organism evidence="2 3">
    <name type="scientific">Embleya hyalina</name>
    <dbReference type="NCBI Taxonomy" id="516124"/>
    <lineage>
        <taxon>Bacteria</taxon>
        <taxon>Bacillati</taxon>
        <taxon>Actinomycetota</taxon>
        <taxon>Actinomycetes</taxon>
        <taxon>Kitasatosporales</taxon>
        <taxon>Streptomycetaceae</taxon>
        <taxon>Embleya</taxon>
    </lineage>
</organism>
<dbReference type="Gene3D" id="3.40.50.720">
    <property type="entry name" value="NAD(P)-binding Rossmann-like Domain"/>
    <property type="match status" value="1"/>
</dbReference>
<name>A0A401YDC2_9ACTN</name>
<reference evidence="2 3" key="1">
    <citation type="submission" date="2018-12" db="EMBL/GenBank/DDBJ databases">
        <title>Draft genome sequence of Embleya hyalina NBRC 13850T.</title>
        <authorList>
            <person name="Komaki H."/>
            <person name="Hosoyama A."/>
            <person name="Kimura A."/>
            <person name="Ichikawa N."/>
            <person name="Tamura T."/>
        </authorList>
    </citation>
    <scope>NUCLEOTIDE SEQUENCE [LARGE SCALE GENOMIC DNA]</scope>
    <source>
        <strain evidence="2 3">NBRC 13850</strain>
    </source>
</reference>
<dbReference type="OrthoDB" id="3763081at2"/>
<keyword evidence="3" id="KW-1185">Reference proteome</keyword>
<dbReference type="InterPro" id="IPR016040">
    <property type="entry name" value="NAD(P)-bd_dom"/>
</dbReference>
<comment type="caution">
    <text evidence="2">The sequence shown here is derived from an EMBL/GenBank/DDBJ whole genome shotgun (WGS) entry which is preliminary data.</text>
</comment>
<sequence length="217" mass="23398">MNLLVVGAAGGTGMRLVAQALVAGHHVTALARDPGRITTRHENLRVVAGDALDPDTIDAVVPGHTAVLSALGATTRSPTTVYSRGTANLRRSMSAAGVRRLVCLSSGALDTGAGVPAAQRLVTRLIVRPLHRHAYADMHRMEQDLTEADTRTDALDWTVIRVPMLTNGPRTGTYRYSPDETRPLDRPTRLSRADLADFILGHVDDRETFACRVAISY</sequence>
<dbReference type="Proteomes" id="UP000286931">
    <property type="component" value="Unassembled WGS sequence"/>
</dbReference>
<dbReference type="PANTHER" id="PTHR43355">
    <property type="entry name" value="FLAVIN REDUCTASE (NADPH)"/>
    <property type="match status" value="1"/>
</dbReference>
<dbReference type="Pfam" id="PF13460">
    <property type="entry name" value="NAD_binding_10"/>
    <property type="match status" value="1"/>
</dbReference>
<gene>
    <name evidence="2" type="ORF">EHYA_00229</name>
</gene>
<evidence type="ECO:0000259" key="1">
    <source>
        <dbReference type="Pfam" id="PF13460"/>
    </source>
</evidence>
<dbReference type="PANTHER" id="PTHR43355:SF2">
    <property type="entry name" value="FLAVIN REDUCTASE (NADPH)"/>
    <property type="match status" value="1"/>
</dbReference>
<evidence type="ECO:0000313" key="2">
    <source>
        <dbReference type="EMBL" id="GCD92590.1"/>
    </source>
</evidence>
<proteinExistence type="predicted"/>
<accession>A0A401YDC2</accession>
<feature type="domain" description="NAD(P)-binding" evidence="1">
    <location>
        <begin position="7"/>
        <end position="205"/>
    </location>
</feature>
<protein>
    <submittedName>
        <fullName evidence="2">NADH-flavin reductase</fullName>
    </submittedName>
</protein>
<dbReference type="InterPro" id="IPR036291">
    <property type="entry name" value="NAD(P)-bd_dom_sf"/>
</dbReference>
<dbReference type="GO" id="GO:0004074">
    <property type="term" value="F:biliverdin reductase [NAD(P)H] activity"/>
    <property type="evidence" value="ECO:0007669"/>
    <property type="project" value="TreeGrafter"/>
</dbReference>
<dbReference type="SUPFAM" id="SSF51735">
    <property type="entry name" value="NAD(P)-binding Rossmann-fold domains"/>
    <property type="match status" value="1"/>
</dbReference>
<dbReference type="InterPro" id="IPR051606">
    <property type="entry name" value="Polyketide_Oxido-like"/>
</dbReference>
<dbReference type="EMBL" id="BIFH01000013">
    <property type="protein sequence ID" value="GCD92590.1"/>
    <property type="molecule type" value="Genomic_DNA"/>
</dbReference>